<accession>A0ABR4I9N4</accession>
<evidence type="ECO:0000313" key="1">
    <source>
        <dbReference type="EMBL" id="KAL2824467.1"/>
    </source>
</evidence>
<evidence type="ECO:0000313" key="2">
    <source>
        <dbReference type="Proteomes" id="UP001610335"/>
    </source>
</evidence>
<sequence length="77" mass="8790">MRFFRHHGTMFSTYIVAPLCFLSYPSPVLPKPNLKQRRPHHKLEEMLGLLLHLSIPKPLGETMPKNIGSHSSRGFPA</sequence>
<dbReference type="EMBL" id="JBFXLS010000043">
    <property type="protein sequence ID" value="KAL2824467.1"/>
    <property type="molecule type" value="Genomic_DNA"/>
</dbReference>
<dbReference type="Proteomes" id="UP001610335">
    <property type="component" value="Unassembled WGS sequence"/>
</dbReference>
<reference evidence="1 2" key="1">
    <citation type="submission" date="2024-07" db="EMBL/GenBank/DDBJ databases">
        <title>Section-level genome sequencing and comparative genomics of Aspergillus sections Usti and Cavernicolus.</title>
        <authorList>
            <consortium name="Lawrence Berkeley National Laboratory"/>
            <person name="Nybo J.L."/>
            <person name="Vesth T.C."/>
            <person name="Theobald S."/>
            <person name="Frisvad J.C."/>
            <person name="Larsen T.O."/>
            <person name="Kjaerboelling I."/>
            <person name="Rothschild-Mancinelli K."/>
            <person name="Lyhne E.K."/>
            <person name="Kogle M.E."/>
            <person name="Barry K."/>
            <person name="Clum A."/>
            <person name="Na H."/>
            <person name="Ledsgaard L."/>
            <person name="Lin J."/>
            <person name="Lipzen A."/>
            <person name="Kuo A."/>
            <person name="Riley R."/>
            <person name="Mondo S."/>
            <person name="LaButti K."/>
            <person name="Haridas S."/>
            <person name="Pangalinan J."/>
            <person name="Salamov A.A."/>
            <person name="Simmons B.A."/>
            <person name="Magnuson J.K."/>
            <person name="Chen J."/>
            <person name="Drula E."/>
            <person name="Henrissat B."/>
            <person name="Wiebenga A."/>
            <person name="Lubbers R.J."/>
            <person name="Gomes A.C."/>
            <person name="Makela M.R."/>
            <person name="Stajich J."/>
            <person name="Grigoriev I.V."/>
            <person name="Mortensen U.H."/>
            <person name="De vries R.P."/>
            <person name="Baker S.E."/>
            <person name="Andersen M.R."/>
        </authorList>
    </citation>
    <scope>NUCLEOTIDE SEQUENCE [LARGE SCALE GENOMIC DNA]</scope>
    <source>
        <strain evidence="1 2">CBS 600.67</strain>
    </source>
</reference>
<name>A0ABR4I9N4_9EURO</name>
<comment type="caution">
    <text evidence="1">The sequence shown here is derived from an EMBL/GenBank/DDBJ whole genome shotgun (WGS) entry which is preliminary data.</text>
</comment>
<organism evidence="1 2">
    <name type="scientific">Aspergillus cavernicola</name>
    <dbReference type="NCBI Taxonomy" id="176166"/>
    <lineage>
        <taxon>Eukaryota</taxon>
        <taxon>Fungi</taxon>
        <taxon>Dikarya</taxon>
        <taxon>Ascomycota</taxon>
        <taxon>Pezizomycotina</taxon>
        <taxon>Eurotiomycetes</taxon>
        <taxon>Eurotiomycetidae</taxon>
        <taxon>Eurotiales</taxon>
        <taxon>Aspergillaceae</taxon>
        <taxon>Aspergillus</taxon>
        <taxon>Aspergillus subgen. Nidulantes</taxon>
    </lineage>
</organism>
<proteinExistence type="predicted"/>
<keyword evidence="2" id="KW-1185">Reference proteome</keyword>
<protein>
    <submittedName>
        <fullName evidence="1">Uncharacterized protein</fullName>
    </submittedName>
</protein>
<gene>
    <name evidence="1" type="ORF">BDW59DRAFT_147392</name>
</gene>